<gene>
    <name evidence="1" type="ORF">S01H4_30892</name>
</gene>
<dbReference type="EMBL" id="BART01015987">
    <property type="protein sequence ID" value="GAG76371.1"/>
    <property type="molecule type" value="Genomic_DNA"/>
</dbReference>
<organism evidence="1">
    <name type="scientific">marine sediment metagenome</name>
    <dbReference type="NCBI Taxonomy" id="412755"/>
    <lineage>
        <taxon>unclassified sequences</taxon>
        <taxon>metagenomes</taxon>
        <taxon>ecological metagenomes</taxon>
    </lineage>
</organism>
<comment type="caution">
    <text evidence="1">The sequence shown here is derived from an EMBL/GenBank/DDBJ whole genome shotgun (WGS) entry which is preliminary data.</text>
</comment>
<name>X1BW33_9ZZZZ</name>
<reference evidence="1" key="1">
    <citation type="journal article" date="2014" name="Front. Microbiol.">
        <title>High frequency of phylogenetically diverse reductive dehalogenase-homologous genes in deep subseafloor sedimentary metagenomes.</title>
        <authorList>
            <person name="Kawai M."/>
            <person name="Futagami T."/>
            <person name="Toyoda A."/>
            <person name="Takaki Y."/>
            <person name="Nishi S."/>
            <person name="Hori S."/>
            <person name="Arai W."/>
            <person name="Tsubouchi T."/>
            <person name="Morono Y."/>
            <person name="Uchiyama I."/>
            <person name="Ito T."/>
            <person name="Fujiyama A."/>
            <person name="Inagaki F."/>
            <person name="Takami H."/>
        </authorList>
    </citation>
    <scope>NUCLEOTIDE SEQUENCE</scope>
    <source>
        <strain evidence="1">Expedition CK06-06</strain>
    </source>
</reference>
<sequence>TRLIISDLSGPTDKGFLLYYPTDGEYKVTLSNYNEQTQNLIFDYSSFILLQAYESFTVFCKSLLSQYFSLYNNQAFRLRAVRLKKQNILTHFFKTLINNKGNEGKKDFNYFMENIYCGKNNSNLFKYLRKISGHYKQFEIVNNKKINLSDFYKVFAISRHVITHNGSKITDKLKGGLSKNQLKIFTYFINKECNKIELTQEKLSHILVLISEQAFLIYKSFSIESGLNWKILKNMK</sequence>
<feature type="non-terminal residue" evidence="1">
    <location>
        <position position="1"/>
    </location>
</feature>
<dbReference type="AlphaFoldDB" id="X1BW33"/>
<protein>
    <submittedName>
        <fullName evidence="1">Uncharacterized protein</fullName>
    </submittedName>
</protein>
<evidence type="ECO:0000313" key="1">
    <source>
        <dbReference type="EMBL" id="GAG76371.1"/>
    </source>
</evidence>
<accession>X1BW33</accession>
<proteinExistence type="predicted"/>